<gene>
    <name evidence="3" type="ORF">DK846_14320</name>
</gene>
<dbReference type="NCBIfam" id="TIGR02537">
    <property type="entry name" value="arch_flag_Nterm"/>
    <property type="match status" value="1"/>
</dbReference>
<dbReference type="Proteomes" id="UP000245657">
    <property type="component" value="Unassembled WGS sequence"/>
</dbReference>
<dbReference type="OrthoDB" id="117823at2157"/>
<name>A0A2V2MWD4_9EURY</name>
<protein>
    <recommendedName>
        <fullName evidence="2">Archaeal Type IV pilin N-terminal domain-containing protein</fullName>
    </recommendedName>
</protein>
<dbReference type="GeneID" id="97547711"/>
<comment type="caution">
    <text evidence="3">The sequence shown here is derived from an EMBL/GenBank/DDBJ whole genome shotgun (WGS) entry which is preliminary data.</text>
</comment>
<evidence type="ECO:0000313" key="3">
    <source>
        <dbReference type="EMBL" id="PWR70565.1"/>
    </source>
</evidence>
<dbReference type="InterPro" id="IPR013373">
    <property type="entry name" value="Flagellin/pilin_N_arc"/>
</dbReference>
<organism evidence="3 4">
    <name type="scientific">Methanospirillum lacunae</name>
    <dbReference type="NCBI Taxonomy" id="668570"/>
    <lineage>
        <taxon>Archaea</taxon>
        <taxon>Methanobacteriati</taxon>
        <taxon>Methanobacteriota</taxon>
        <taxon>Stenosarchaea group</taxon>
        <taxon>Methanomicrobia</taxon>
        <taxon>Methanomicrobiales</taxon>
        <taxon>Methanospirillaceae</taxon>
        <taxon>Methanospirillum</taxon>
    </lineage>
</organism>
<accession>A0A2V2MWD4</accession>
<keyword evidence="1" id="KW-0812">Transmembrane</keyword>
<dbReference type="EMBL" id="QGMY01000011">
    <property type="protein sequence ID" value="PWR70565.1"/>
    <property type="molecule type" value="Genomic_DNA"/>
</dbReference>
<dbReference type="AlphaFoldDB" id="A0A2V2MWD4"/>
<evidence type="ECO:0000256" key="1">
    <source>
        <dbReference type="SAM" id="Phobius"/>
    </source>
</evidence>
<reference evidence="3 4" key="1">
    <citation type="submission" date="2018-05" db="EMBL/GenBank/DDBJ databases">
        <title>Draft genome of Methanospirillum lacunae Ki8-1.</title>
        <authorList>
            <person name="Dueholm M.S."/>
            <person name="Nielsen P.H."/>
            <person name="Bakmann L.F."/>
            <person name="Otzen D.E."/>
        </authorList>
    </citation>
    <scope>NUCLEOTIDE SEQUENCE [LARGE SCALE GENOMIC DNA]</scope>
    <source>
        <strain evidence="3 4">Ki8-1</strain>
    </source>
</reference>
<proteinExistence type="predicted"/>
<feature type="transmembrane region" description="Helical" evidence="1">
    <location>
        <begin position="12"/>
        <end position="31"/>
    </location>
</feature>
<evidence type="ECO:0000259" key="2">
    <source>
        <dbReference type="Pfam" id="PF07790"/>
    </source>
</evidence>
<feature type="domain" description="Archaeal Type IV pilin N-terminal" evidence="2">
    <location>
        <begin position="5"/>
        <end position="77"/>
    </location>
</feature>
<dbReference type="InterPro" id="IPR012859">
    <property type="entry name" value="Pilin_N_archaeal"/>
</dbReference>
<keyword evidence="1" id="KW-1133">Transmembrane helix</keyword>
<keyword evidence="4" id="KW-1185">Reference proteome</keyword>
<sequence>MKSERAISEVIGAILLVAIVIAGIGIVGVFMTSTPPPKANQKAILSSSCIDCTGDSFVIVVKHEGGDTIDPKTLKYYLRTEYANGTPFERIQVYGTKFYQGDEFAVFTRDDICSLPSSSISYNNATSMKNGDVVLIYYKMKKS</sequence>
<dbReference type="Pfam" id="PF07790">
    <property type="entry name" value="Pilin_N"/>
    <property type="match status" value="1"/>
</dbReference>
<keyword evidence="1" id="KW-0472">Membrane</keyword>
<evidence type="ECO:0000313" key="4">
    <source>
        <dbReference type="Proteomes" id="UP000245657"/>
    </source>
</evidence>
<dbReference type="RefSeq" id="WP_109969657.1">
    <property type="nucleotide sequence ID" value="NZ_CP176093.1"/>
</dbReference>